<evidence type="ECO:0000313" key="2">
    <source>
        <dbReference type="Proteomes" id="UP000265520"/>
    </source>
</evidence>
<dbReference type="InterPro" id="IPR044977">
    <property type="entry name" value="RLT1-3"/>
</dbReference>
<keyword evidence="2" id="KW-1185">Reference proteome</keyword>
<evidence type="ECO:0000313" key="1">
    <source>
        <dbReference type="EMBL" id="MCH85680.1"/>
    </source>
</evidence>
<gene>
    <name evidence="1" type="ORF">A2U01_0006529</name>
</gene>
<sequence length="64" mass="7095">MVKDAMDLIEDERLELMELAASKKGLSSILALDYETMQNLESYGEYKSHAYNASSSAESARSDS</sequence>
<protein>
    <submittedName>
        <fullName evidence="1">Uncharacterized protein</fullName>
    </submittedName>
</protein>
<reference evidence="1 2" key="1">
    <citation type="journal article" date="2018" name="Front. Plant Sci.">
        <title>Red Clover (Trifolium pratense) and Zigzag Clover (T. medium) - A Picture of Genomic Similarities and Differences.</title>
        <authorList>
            <person name="Dluhosova J."/>
            <person name="Istvanek J."/>
            <person name="Nedelnik J."/>
            <person name="Repkova J."/>
        </authorList>
    </citation>
    <scope>NUCLEOTIDE SEQUENCE [LARGE SCALE GENOMIC DNA]</scope>
    <source>
        <strain evidence="2">cv. 10/8</strain>
        <tissue evidence="1">Leaf</tissue>
    </source>
</reference>
<dbReference type="GO" id="GO:0006357">
    <property type="term" value="P:regulation of transcription by RNA polymerase II"/>
    <property type="evidence" value="ECO:0007669"/>
    <property type="project" value="InterPro"/>
</dbReference>
<dbReference type="EMBL" id="LXQA010008940">
    <property type="protein sequence ID" value="MCH85680.1"/>
    <property type="molecule type" value="Genomic_DNA"/>
</dbReference>
<name>A0A392MDX9_9FABA</name>
<comment type="caution">
    <text evidence="1">The sequence shown here is derived from an EMBL/GenBank/DDBJ whole genome shotgun (WGS) entry which is preliminary data.</text>
</comment>
<dbReference type="PANTHER" id="PTHR36968:SF5">
    <property type="entry name" value="HOMEOBOX-DDT DOMAIN PROTEIN RLT2"/>
    <property type="match status" value="1"/>
</dbReference>
<dbReference type="AlphaFoldDB" id="A0A392MDX9"/>
<organism evidence="1 2">
    <name type="scientific">Trifolium medium</name>
    <dbReference type="NCBI Taxonomy" id="97028"/>
    <lineage>
        <taxon>Eukaryota</taxon>
        <taxon>Viridiplantae</taxon>
        <taxon>Streptophyta</taxon>
        <taxon>Embryophyta</taxon>
        <taxon>Tracheophyta</taxon>
        <taxon>Spermatophyta</taxon>
        <taxon>Magnoliopsida</taxon>
        <taxon>eudicotyledons</taxon>
        <taxon>Gunneridae</taxon>
        <taxon>Pentapetalae</taxon>
        <taxon>rosids</taxon>
        <taxon>fabids</taxon>
        <taxon>Fabales</taxon>
        <taxon>Fabaceae</taxon>
        <taxon>Papilionoideae</taxon>
        <taxon>50 kb inversion clade</taxon>
        <taxon>NPAAA clade</taxon>
        <taxon>Hologalegina</taxon>
        <taxon>IRL clade</taxon>
        <taxon>Trifolieae</taxon>
        <taxon>Trifolium</taxon>
    </lineage>
</organism>
<proteinExistence type="predicted"/>
<accession>A0A392MDX9</accession>
<dbReference type="Proteomes" id="UP000265520">
    <property type="component" value="Unassembled WGS sequence"/>
</dbReference>
<dbReference type="PANTHER" id="PTHR36968">
    <property type="entry name" value="HOMEOBOX-DDT DOMAIN PROTEIN RLT2"/>
    <property type="match status" value="1"/>
</dbReference>